<dbReference type="Gene3D" id="3.40.30.120">
    <property type="match status" value="1"/>
</dbReference>
<evidence type="ECO:0000313" key="6">
    <source>
        <dbReference type="Proteomes" id="UP001156389"/>
    </source>
</evidence>
<gene>
    <name evidence="5" type="ORF">LHJ74_00385</name>
</gene>
<name>A0ABT2JL23_9ACTN</name>
<protein>
    <submittedName>
        <fullName evidence="5">FAD-dependent monooxygenase</fullName>
    </submittedName>
</protein>
<evidence type="ECO:0000256" key="1">
    <source>
        <dbReference type="ARBA" id="ARBA00001974"/>
    </source>
</evidence>
<dbReference type="InterPro" id="IPR002938">
    <property type="entry name" value="FAD-bd"/>
</dbReference>
<evidence type="ECO:0000313" key="5">
    <source>
        <dbReference type="EMBL" id="MCT2588416.1"/>
    </source>
</evidence>
<dbReference type="Pfam" id="PF21274">
    <property type="entry name" value="Rng_hyd_C"/>
    <property type="match status" value="1"/>
</dbReference>
<keyword evidence="3" id="KW-0274">FAD</keyword>
<dbReference type="RefSeq" id="WP_260215323.1">
    <property type="nucleotide sequence ID" value="NZ_JAJAGO010000001.1"/>
</dbReference>
<comment type="cofactor">
    <cofactor evidence="1">
        <name>FAD</name>
        <dbReference type="ChEBI" id="CHEBI:57692"/>
    </cofactor>
</comment>
<keyword evidence="5" id="KW-0560">Oxidoreductase</keyword>
<dbReference type="EMBL" id="JAJAGO010000001">
    <property type="protein sequence ID" value="MCT2588416.1"/>
    <property type="molecule type" value="Genomic_DNA"/>
</dbReference>
<dbReference type="SUPFAM" id="SSF51905">
    <property type="entry name" value="FAD/NAD(P)-binding domain"/>
    <property type="match status" value="1"/>
</dbReference>
<dbReference type="Proteomes" id="UP001156389">
    <property type="component" value="Unassembled WGS sequence"/>
</dbReference>
<evidence type="ECO:0000256" key="3">
    <source>
        <dbReference type="ARBA" id="ARBA00022827"/>
    </source>
</evidence>
<dbReference type="PRINTS" id="PR00420">
    <property type="entry name" value="RNGMNOXGNASE"/>
</dbReference>
<accession>A0ABT2JL23</accession>
<dbReference type="Gene3D" id="3.50.50.60">
    <property type="entry name" value="FAD/NAD(P)-binding domain"/>
    <property type="match status" value="1"/>
</dbReference>
<dbReference type="Pfam" id="PF01494">
    <property type="entry name" value="FAD_binding_3"/>
    <property type="match status" value="1"/>
</dbReference>
<keyword evidence="2" id="KW-0285">Flavoprotein</keyword>
<reference evidence="5 6" key="1">
    <citation type="submission" date="2021-10" db="EMBL/GenBank/DDBJ databases">
        <title>Streptomyces gossypii sp. nov., isolated from soil collected from cotton field.</title>
        <authorList>
            <person name="Ge X."/>
            <person name="Chen X."/>
            <person name="Liu W."/>
        </authorList>
    </citation>
    <scope>NUCLEOTIDE SEQUENCE [LARGE SCALE GENOMIC DNA]</scope>
    <source>
        <strain evidence="5 6">N2-109</strain>
    </source>
</reference>
<keyword evidence="6" id="KW-1185">Reference proteome</keyword>
<evidence type="ECO:0000259" key="4">
    <source>
        <dbReference type="Pfam" id="PF01494"/>
    </source>
</evidence>
<keyword evidence="5" id="KW-0503">Monooxygenase</keyword>
<organism evidence="5 6">
    <name type="scientific">Streptomyces gossypii</name>
    <dbReference type="NCBI Taxonomy" id="2883101"/>
    <lineage>
        <taxon>Bacteria</taxon>
        <taxon>Bacillati</taxon>
        <taxon>Actinomycetota</taxon>
        <taxon>Actinomycetes</taxon>
        <taxon>Kitasatosporales</taxon>
        <taxon>Streptomycetaceae</taxon>
        <taxon>Streptomyces</taxon>
    </lineage>
</organism>
<sequence>MGSTDTDVIIVGAGPVGLMLAGELRLAGVECIVLERAVEATDQSRALGFTARTIEVFDQRGLLPRFGEMDTIPVGHFGGVGLDYREIEGGSYGAKGVPQSLTVAILEEWARESGADVRRGWEVLEFGAADDGVEVEVSAPGGRTRLRAGYLVGCDGGRSMIRKKAGIGFPGYDAQIEMSFAEVSGCQVRPRPNGERVPGGMVLAFQQGPDLYRVTYYERGVVPRKGDGAPSFAEVAQAWERLTGEDIRAGTPLWIGRFTDASRQASTYRRGRVLLAGDAAHIHLPIGGQGMSTGVQDAVNLGWKLAAEVHGHAPPELLDTYHSERHPVGARVLTNTLAQRTLYIGDEGMQPMRETFAGLMESEDVRKHLIGMVTGLDIRYEMGAGDHPLLGRRLPDRELAGDFGASGRTSSLALLHPARGVLLDLAGSAGLREAAAGWADRVDTVSARALSAGARGPFEGAEALLVRPDGYVAWAGGAGAGPDGLVDSLTRWFGKPAPA</sequence>
<dbReference type="PANTHER" id="PTHR43004">
    <property type="entry name" value="TRK SYSTEM POTASSIUM UPTAKE PROTEIN"/>
    <property type="match status" value="1"/>
</dbReference>
<dbReference type="InterPro" id="IPR050641">
    <property type="entry name" value="RIFMO-like"/>
</dbReference>
<dbReference type="PANTHER" id="PTHR43004:SF19">
    <property type="entry name" value="BINDING MONOOXYGENASE, PUTATIVE (JCVI)-RELATED"/>
    <property type="match status" value="1"/>
</dbReference>
<comment type="caution">
    <text evidence="5">The sequence shown here is derived from an EMBL/GenBank/DDBJ whole genome shotgun (WGS) entry which is preliminary data.</text>
</comment>
<feature type="domain" description="FAD-binding" evidence="4">
    <location>
        <begin position="5"/>
        <end position="335"/>
    </location>
</feature>
<proteinExistence type="predicted"/>
<dbReference type="GO" id="GO:0004497">
    <property type="term" value="F:monooxygenase activity"/>
    <property type="evidence" value="ECO:0007669"/>
    <property type="project" value="UniProtKB-KW"/>
</dbReference>
<dbReference type="Gene3D" id="3.30.70.2450">
    <property type="match status" value="1"/>
</dbReference>
<dbReference type="InterPro" id="IPR036188">
    <property type="entry name" value="FAD/NAD-bd_sf"/>
</dbReference>
<evidence type="ECO:0000256" key="2">
    <source>
        <dbReference type="ARBA" id="ARBA00022630"/>
    </source>
</evidence>